<sequence>MVIGVLALAMIFGATAAVMFAGQSIVFGIVLYSIVGSGAAIVLFTGLYFCRAMANRLTRNEQADLEPFGHRAG</sequence>
<keyword evidence="1" id="KW-1133">Transmembrane helix</keyword>
<protein>
    <submittedName>
        <fullName evidence="2">Uncharacterized protein</fullName>
    </submittedName>
</protein>
<reference evidence="2 3" key="1">
    <citation type="submission" date="2021-05" db="EMBL/GenBank/DDBJ databases">
        <title>Culturable bacteria isolated from Daya Bay.</title>
        <authorList>
            <person name="Zheng W."/>
            <person name="Yu S."/>
            <person name="Huang Y."/>
        </authorList>
    </citation>
    <scope>NUCLEOTIDE SEQUENCE [LARGE SCALE GENOMIC DNA]</scope>
    <source>
        <strain evidence="2 3">DP4N28-5</strain>
    </source>
</reference>
<comment type="caution">
    <text evidence="2">The sequence shown here is derived from an EMBL/GenBank/DDBJ whole genome shotgun (WGS) entry which is preliminary data.</text>
</comment>
<evidence type="ECO:0000256" key="1">
    <source>
        <dbReference type="SAM" id="Phobius"/>
    </source>
</evidence>
<dbReference type="Proteomes" id="UP000756530">
    <property type="component" value="Unassembled WGS sequence"/>
</dbReference>
<evidence type="ECO:0000313" key="3">
    <source>
        <dbReference type="Proteomes" id="UP000756530"/>
    </source>
</evidence>
<proteinExistence type="predicted"/>
<feature type="transmembrane region" description="Helical" evidence="1">
    <location>
        <begin position="26"/>
        <end position="50"/>
    </location>
</feature>
<accession>A0ABS6T3W9</accession>
<keyword evidence="1" id="KW-0472">Membrane</keyword>
<evidence type="ECO:0000313" key="2">
    <source>
        <dbReference type="EMBL" id="MBV7379829.1"/>
    </source>
</evidence>
<keyword evidence="1" id="KW-0812">Transmembrane</keyword>
<gene>
    <name evidence="2" type="ORF">KJP28_12925</name>
</gene>
<keyword evidence="3" id="KW-1185">Reference proteome</keyword>
<dbReference type="RefSeq" id="WP_218393020.1">
    <property type="nucleotide sequence ID" value="NZ_JAHUZE010000003.1"/>
</dbReference>
<dbReference type="EMBL" id="JAHUZE010000003">
    <property type="protein sequence ID" value="MBV7379829.1"/>
    <property type="molecule type" value="Genomic_DNA"/>
</dbReference>
<organism evidence="2 3">
    <name type="scientific">Maritimibacter dapengensis</name>
    <dbReference type="NCBI Taxonomy" id="2836868"/>
    <lineage>
        <taxon>Bacteria</taxon>
        <taxon>Pseudomonadati</taxon>
        <taxon>Pseudomonadota</taxon>
        <taxon>Alphaproteobacteria</taxon>
        <taxon>Rhodobacterales</taxon>
        <taxon>Roseobacteraceae</taxon>
        <taxon>Maritimibacter</taxon>
    </lineage>
</organism>
<name>A0ABS6T3W9_9RHOB</name>